<dbReference type="PROSITE" id="PS51257">
    <property type="entry name" value="PROKAR_LIPOPROTEIN"/>
    <property type="match status" value="1"/>
</dbReference>
<reference evidence="1 2" key="1">
    <citation type="submission" date="2018-08" db="EMBL/GenBank/DDBJ databases">
        <title>A genome reference for cultivated species of the human gut microbiota.</title>
        <authorList>
            <person name="Zou Y."/>
            <person name="Xue W."/>
            <person name="Luo G."/>
        </authorList>
    </citation>
    <scope>NUCLEOTIDE SEQUENCE [LARGE SCALE GENOMIC DNA]</scope>
    <source>
        <strain evidence="1 2">AF24-2</strain>
    </source>
</reference>
<keyword evidence="2" id="KW-1185">Reference proteome</keyword>
<sequence length="201" mass="22316">MKLNHILYPAMFGCLFSLYSCVEDKGSYDHLPVNEITVTGTEKTYSVLAGITELTIEPTITGSILGEDDSQYEYTWYACKKELGSDKHTHTVLGNEKNLKTTVVMNPGSYYLYLIINDHSTGMEWVISDMTLQVSTSLTTGFYVLGEKEDGVIGMDFLSMPNSEGDTTMIHDIFTNTEQLKGAKDLLYTGYISNPSVAVNL</sequence>
<gene>
    <name evidence="1" type="ORF">DWY20_10730</name>
</gene>
<dbReference type="RefSeq" id="WP_118484914.1">
    <property type="nucleotide sequence ID" value="NZ_CAUELD010000051.1"/>
</dbReference>
<dbReference type="Proteomes" id="UP000285864">
    <property type="component" value="Unassembled WGS sequence"/>
</dbReference>
<comment type="caution">
    <text evidence="1">The sequence shown here is derived from an EMBL/GenBank/DDBJ whole genome shotgun (WGS) entry which is preliminary data.</text>
</comment>
<evidence type="ECO:0000313" key="1">
    <source>
        <dbReference type="EMBL" id="RGR94161.1"/>
    </source>
</evidence>
<accession>A0A412GH39</accession>
<proteinExistence type="predicted"/>
<evidence type="ECO:0000313" key="2">
    <source>
        <dbReference type="Proteomes" id="UP000285864"/>
    </source>
</evidence>
<protein>
    <submittedName>
        <fullName evidence="1">Uncharacterized protein</fullName>
    </submittedName>
</protein>
<dbReference type="Pfam" id="PF16407">
    <property type="entry name" value="PKD_2"/>
    <property type="match status" value="1"/>
</dbReference>
<dbReference type="InterPro" id="IPR032183">
    <property type="entry name" value="PKD-like"/>
</dbReference>
<dbReference type="AlphaFoldDB" id="A0A412GH39"/>
<dbReference type="EMBL" id="QRUU01000048">
    <property type="protein sequence ID" value="RGR94161.1"/>
    <property type="molecule type" value="Genomic_DNA"/>
</dbReference>
<organism evidence="1 2">
    <name type="scientific">Phocaeicola coprocola</name>
    <dbReference type="NCBI Taxonomy" id="310298"/>
    <lineage>
        <taxon>Bacteria</taxon>
        <taxon>Pseudomonadati</taxon>
        <taxon>Bacteroidota</taxon>
        <taxon>Bacteroidia</taxon>
        <taxon>Bacteroidales</taxon>
        <taxon>Bacteroidaceae</taxon>
        <taxon>Phocaeicola</taxon>
    </lineage>
</organism>
<name>A0A412GH39_9BACT</name>